<dbReference type="AlphaFoldDB" id="A0A366FR14"/>
<protein>
    <submittedName>
        <fullName evidence="2">BON domain-containing protein</fullName>
    </submittedName>
</protein>
<keyword evidence="3" id="KW-1185">Reference proteome</keyword>
<dbReference type="Gene3D" id="3.30.1340.30">
    <property type="match status" value="1"/>
</dbReference>
<gene>
    <name evidence="2" type="ORF">DFR50_106127</name>
</gene>
<dbReference type="PROSITE" id="PS50914">
    <property type="entry name" value="BON"/>
    <property type="match status" value="1"/>
</dbReference>
<dbReference type="RefSeq" id="WP_113888490.1">
    <property type="nucleotide sequence ID" value="NZ_QNRK01000006.1"/>
</dbReference>
<sequence length="93" mass="10315">MTMLSRQGRSARTAYALPKEPSLDLHARVVNALHWSLAIPRNKIDVEVESDWVTLRGVVTKTYEKSCAEALAQRVPGVAGVRNEIEVRPETSS</sequence>
<evidence type="ECO:0000313" key="3">
    <source>
        <dbReference type="Proteomes" id="UP000253529"/>
    </source>
</evidence>
<dbReference type="Pfam" id="PF04972">
    <property type="entry name" value="BON"/>
    <property type="match status" value="1"/>
</dbReference>
<evidence type="ECO:0000259" key="1">
    <source>
        <dbReference type="PROSITE" id="PS50914"/>
    </source>
</evidence>
<dbReference type="InterPro" id="IPR007055">
    <property type="entry name" value="BON_dom"/>
</dbReference>
<dbReference type="EMBL" id="QNRK01000006">
    <property type="protein sequence ID" value="RBP16165.1"/>
    <property type="molecule type" value="Genomic_DNA"/>
</dbReference>
<evidence type="ECO:0000313" key="2">
    <source>
        <dbReference type="EMBL" id="RBP16165.1"/>
    </source>
</evidence>
<dbReference type="Proteomes" id="UP000253529">
    <property type="component" value="Unassembled WGS sequence"/>
</dbReference>
<dbReference type="InterPro" id="IPR051686">
    <property type="entry name" value="Lipoprotein_DolP"/>
</dbReference>
<organism evidence="2 3">
    <name type="scientific">Roseiarcus fermentans</name>
    <dbReference type="NCBI Taxonomy" id="1473586"/>
    <lineage>
        <taxon>Bacteria</taxon>
        <taxon>Pseudomonadati</taxon>
        <taxon>Pseudomonadota</taxon>
        <taxon>Alphaproteobacteria</taxon>
        <taxon>Hyphomicrobiales</taxon>
        <taxon>Roseiarcaceae</taxon>
        <taxon>Roseiarcus</taxon>
    </lineage>
</organism>
<reference evidence="2 3" key="1">
    <citation type="submission" date="2018-06" db="EMBL/GenBank/DDBJ databases">
        <title>Genomic Encyclopedia of Type Strains, Phase IV (KMG-IV): sequencing the most valuable type-strain genomes for metagenomic binning, comparative biology and taxonomic classification.</title>
        <authorList>
            <person name="Goeker M."/>
        </authorList>
    </citation>
    <scope>NUCLEOTIDE SEQUENCE [LARGE SCALE GENOMIC DNA]</scope>
    <source>
        <strain evidence="2 3">DSM 24875</strain>
    </source>
</reference>
<dbReference type="PANTHER" id="PTHR34606">
    <property type="entry name" value="BON DOMAIN-CONTAINING PROTEIN"/>
    <property type="match status" value="1"/>
</dbReference>
<proteinExistence type="predicted"/>
<name>A0A366FR14_9HYPH</name>
<accession>A0A366FR14</accession>
<dbReference type="PANTHER" id="PTHR34606:SF4">
    <property type="entry name" value="OUTER MEMBRANE LIPOPROTEIN DOLP"/>
    <property type="match status" value="1"/>
</dbReference>
<comment type="caution">
    <text evidence="2">The sequence shown here is derived from an EMBL/GenBank/DDBJ whole genome shotgun (WGS) entry which is preliminary data.</text>
</comment>
<dbReference type="OrthoDB" id="680465at2"/>
<feature type="domain" description="BON" evidence="1">
    <location>
        <begin position="21"/>
        <end position="89"/>
    </location>
</feature>